<dbReference type="Proteomes" id="UP001054821">
    <property type="component" value="Chromosome 3"/>
</dbReference>
<name>A0AAD4W884_PRUDU</name>
<keyword evidence="2" id="KW-1185">Reference proteome</keyword>
<accession>A0AAD4W884</accession>
<gene>
    <name evidence="1" type="ORF">L3X38_016578</name>
</gene>
<dbReference type="AlphaFoldDB" id="A0AAD4W884"/>
<organism evidence="1 2">
    <name type="scientific">Prunus dulcis</name>
    <name type="common">Almond</name>
    <name type="synonym">Amygdalus dulcis</name>
    <dbReference type="NCBI Taxonomy" id="3755"/>
    <lineage>
        <taxon>Eukaryota</taxon>
        <taxon>Viridiplantae</taxon>
        <taxon>Streptophyta</taxon>
        <taxon>Embryophyta</taxon>
        <taxon>Tracheophyta</taxon>
        <taxon>Spermatophyta</taxon>
        <taxon>Magnoliopsida</taxon>
        <taxon>eudicotyledons</taxon>
        <taxon>Gunneridae</taxon>
        <taxon>Pentapetalae</taxon>
        <taxon>rosids</taxon>
        <taxon>fabids</taxon>
        <taxon>Rosales</taxon>
        <taxon>Rosaceae</taxon>
        <taxon>Amygdaloideae</taxon>
        <taxon>Amygdaleae</taxon>
        <taxon>Prunus</taxon>
    </lineage>
</organism>
<evidence type="ECO:0000313" key="2">
    <source>
        <dbReference type="Proteomes" id="UP001054821"/>
    </source>
</evidence>
<comment type="caution">
    <text evidence="1">The sequence shown here is derived from an EMBL/GenBank/DDBJ whole genome shotgun (WGS) entry which is preliminary data.</text>
</comment>
<evidence type="ECO:0000313" key="1">
    <source>
        <dbReference type="EMBL" id="KAI5337307.1"/>
    </source>
</evidence>
<protein>
    <submittedName>
        <fullName evidence="1">Uncharacterized protein</fullName>
    </submittedName>
</protein>
<dbReference type="EMBL" id="JAJFAZ020000003">
    <property type="protein sequence ID" value="KAI5337307.1"/>
    <property type="molecule type" value="Genomic_DNA"/>
</dbReference>
<sequence length="91" mass="10631">MSMIMNQSFIRHHFSLTVDFANQNEIDLLLLHQIFGEGSTYHPNMHICEVNDEVRSVHYDNQALDVYSKIEFPIAPNQKLLNPLLRVVEYS</sequence>
<proteinExistence type="predicted"/>
<reference evidence="1 2" key="1">
    <citation type="journal article" date="2022" name="G3 (Bethesda)">
        <title>Whole-genome sequence and methylome profiling of the almond [Prunus dulcis (Mill.) D.A. Webb] cultivar 'Nonpareil'.</title>
        <authorList>
            <person name="D'Amico-Willman K.M."/>
            <person name="Ouma W.Z."/>
            <person name="Meulia T."/>
            <person name="Sideli G.M."/>
            <person name="Gradziel T.M."/>
            <person name="Fresnedo-Ramirez J."/>
        </authorList>
    </citation>
    <scope>NUCLEOTIDE SEQUENCE [LARGE SCALE GENOMIC DNA]</scope>
    <source>
        <strain evidence="1">Clone GOH B32 T37-40</strain>
    </source>
</reference>